<organism evidence="1 2">
    <name type="scientific">Pistacia integerrima</name>
    <dbReference type="NCBI Taxonomy" id="434235"/>
    <lineage>
        <taxon>Eukaryota</taxon>
        <taxon>Viridiplantae</taxon>
        <taxon>Streptophyta</taxon>
        <taxon>Embryophyta</taxon>
        <taxon>Tracheophyta</taxon>
        <taxon>Spermatophyta</taxon>
        <taxon>Magnoliopsida</taxon>
        <taxon>eudicotyledons</taxon>
        <taxon>Gunneridae</taxon>
        <taxon>Pentapetalae</taxon>
        <taxon>rosids</taxon>
        <taxon>malvids</taxon>
        <taxon>Sapindales</taxon>
        <taxon>Anacardiaceae</taxon>
        <taxon>Pistacia</taxon>
    </lineage>
</organism>
<keyword evidence="2" id="KW-1185">Reference proteome</keyword>
<proteinExistence type="predicted"/>
<gene>
    <name evidence="1" type="ORF">Pint_11659</name>
</gene>
<accession>A0ACC0XL30</accession>
<evidence type="ECO:0000313" key="2">
    <source>
        <dbReference type="Proteomes" id="UP001163603"/>
    </source>
</evidence>
<sequence>MSLNSDDSFEMPYIRIEEQTGSGSFKKSKVPGSDHAYSSC</sequence>
<name>A0ACC0XL30_9ROSI</name>
<reference evidence="2" key="1">
    <citation type="journal article" date="2023" name="G3 (Bethesda)">
        <title>Genome assembly and association tests identify interacting loci associated with vigor, precocity, and sex in interspecific pistachio rootstocks.</title>
        <authorList>
            <person name="Palmer W."/>
            <person name="Jacygrad E."/>
            <person name="Sagayaradj S."/>
            <person name="Cavanaugh K."/>
            <person name="Han R."/>
            <person name="Bertier L."/>
            <person name="Beede B."/>
            <person name="Kafkas S."/>
            <person name="Golino D."/>
            <person name="Preece J."/>
            <person name="Michelmore R."/>
        </authorList>
    </citation>
    <scope>NUCLEOTIDE SEQUENCE [LARGE SCALE GENOMIC DNA]</scope>
</reference>
<dbReference type="Proteomes" id="UP001163603">
    <property type="component" value="Chromosome 12"/>
</dbReference>
<dbReference type="EMBL" id="CM047747">
    <property type="protein sequence ID" value="KAJ0018058.1"/>
    <property type="molecule type" value="Genomic_DNA"/>
</dbReference>
<comment type="caution">
    <text evidence="1">The sequence shown here is derived from an EMBL/GenBank/DDBJ whole genome shotgun (WGS) entry which is preliminary data.</text>
</comment>
<evidence type="ECO:0000313" key="1">
    <source>
        <dbReference type="EMBL" id="KAJ0018058.1"/>
    </source>
</evidence>
<protein>
    <submittedName>
        <fullName evidence="1">Uncharacterized protein</fullName>
    </submittedName>
</protein>